<feature type="transmembrane region" description="Helical" evidence="2">
    <location>
        <begin position="40"/>
        <end position="58"/>
    </location>
</feature>
<dbReference type="Proteomes" id="UP000232654">
    <property type="component" value="Unassembled WGS sequence"/>
</dbReference>
<keyword evidence="2" id="KW-0472">Membrane</keyword>
<evidence type="ECO:0000256" key="1">
    <source>
        <dbReference type="SAM" id="MobiDB-lite"/>
    </source>
</evidence>
<comment type="caution">
    <text evidence="3">The sequence shown here is derived from an EMBL/GenBank/DDBJ whole genome shotgun (WGS) entry which is preliminary data.</text>
</comment>
<feature type="region of interest" description="Disordered" evidence="1">
    <location>
        <begin position="77"/>
        <end position="97"/>
    </location>
</feature>
<reference evidence="3 4" key="1">
    <citation type="submission" date="2017-12" db="EMBL/GenBank/DDBJ databases">
        <title>Bifidobacterium longum APC/DPC strains.</title>
        <authorList>
            <person name="Arboleya S."/>
        </authorList>
    </citation>
    <scope>NUCLEOTIDE SEQUENCE [LARGE SCALE GENOMIC DNA]</scope>
    <source>
        <strain evidence="3 4">APC1503</strain>
    </source>
</reference>
<proteinExistence type="predicted"/>
<gene>
    <name evidence="3" type="ORF">APC1503_2135</name>
</gene>
<keyword evidence="2" id="KW-1133">Transmembrane helix</keyword>
<accession>A0A2N0SYE7</accession>
<dbReference type="EMBL" id="PJDT01000033">
    <property type="protein sequence ID" value="PKC86780.1"/>
    <property type="molecule type" value="Genomic_DNA"/>
</dbReference>
<organism evidence="3 4">
    <name type="scientific">Bifidobacterium longum</name>
    <dbReference type="NCBI Taxonomy" id="216816"/>
    <lineage>
        <taxon>Bacteria</taxon>
        <taxon>Bacillati</taxon>
        <taxon>Actinomycetota</taxon>
        <taxon>Actinomycetes</taxon>
        <taxon>Bifidobacteriales</taxon>
        <taxon>Bifidobacteriaceae</taxon>
        <taxon>Bifidobacterium</taxon>
    </lineage>
</organism>
<protein>
    <submittedName>
        <fullName evidence="3">Uncharacterized protein</fullName>
    </submittedName>
</protein>
<sequence length="115" mass="13393">MNLRQVLVQTAIGLIAILIAVLYAMFIVPQDWFIDSRESVVTISVIICATGYIFTVWARYIRHLIFHQLDVRTIREAESAGETEPRQNPKILRKEPSPTIRLNRKHIHQSQRKSR</sequence>
<keyword evidence="2" id="KW-0812">Transmembrane</keyword>
<feature type="compositionally biased region" description="Basic and acidic residues" evidence="1">
    <location>
        <begin position="77"/>
        <end position="96"/>
    </location>
</feature>
<name>A0A2N0SYE7_BIFLN</name>
<feature type="transmembrane region" description="Helical" evidence="2">
    <location>
        <begin position="7"/>
        <end position="28"/>
    </location>
</feature>
<dbReference type="AlphaFoldDB" id="A0A2N0SYE7"/>
<evidence type="ECO:0000313" key="4">
    <source>
        <dbReference type="Proteomes" id="UP000232654"/>
    </source>
</evidence>
<evidence type="ECO:0000256" key="2">
    <source>
        <dbReference type="SAM" id="Phobius"/>
    </source>
</evidence>
<evidence type="ECO:0000313" key="3">
    <source>
        <dbReference type="EMBL" id="PKC86780.1"/>
    </source>
</evidence>